<comment type="caution">
    <text evidence="3">The sequence shown here is derived from an EMBL/GenBank/DDBJ whole genome shotgun (WGS) entry which is preliminary data.</text>
</comment>
<dbReference type="AlphaFoldDB" id="A0AAP8E1N2"/>
<proteinExistence type="predicted"/>
<evidence type="ECO:0000313" key="4">
    <source>
        <dbReference type="Proteomes" id="UP000225275"/>
    </source>
</evidence>
<keyword evidence="1" id="KW-0175">Coiled coil</keyword>
<name>A0AAP8E1N2_9LACT</name>
<evidence type="ECO:0000256" key="1">
    <source>
        <dbReference type="SAM" id="Coils"/>
    </source>
</evidence>
<dbReference type="SMART" id="SM00901">
    <property type="entry name" value="FRG"/>
    <property type="match status" value="1"/>
</dbReference>
<sequence>MENPYINLKSSFNAHHNSLFEETEIVIKIKKIFPTDRKEWQNESYSILNIEFNSDNENSVLINHLKLIVDDINKRMEEEQKNGRHWQIFYLLKELIQGIEDFTSRSNKTTYFRGQCQDWEVLPGILRDDTTPEYLNNFEGIYKKIANNYPGDISYYEYRNEKDVLQKRAQQLSLLQHYGLRTSLVDITRNPYVALLFMTMGKEVDFSSGTLDCFIIDEEEDSNSNIFMSIPKSIHNKRLDAQEGAFFNYDLLNGISFSDRPHPIECIRLKIDSSKEVSLEHLESLRDEQEKLKQRLYKTWEPDEDSSIKLEDLIEMLDENINEMKSESDRVNQNTDLGISKVIRSEIKRKLSEYYYFEKNLFPDLDKYIQYIQNEYLTTGLSSLNR</sequence>
<dbReference type="Pfam" id="PF08867">
    <property type="entry name" value="FRG"/>
    <property type="match status" value="1"/>
</dbReference>
<organism evidence="3 4">
    <name type="scientific">Lactococcus lactis</name>
    <dbReference type="NCBI Taxonomy" id="1358"/>
    <lineage>
        <taxon>Bacteria</taxon>
        <taxon>Bacillati</taxon>
        <taxon>Bacillota</taxon>
        <taxon>Bacilli</taxon>
        <taxon>Lactobacillales</taxon>
        <taxon>Streptococcaceae</taxon>
        <taxon>Lactococcus</taxon>
    </lineage>
</organism>
<feature type="coiled-coil region" evidence="1">
    <location>
        <begin position="275"/>
        <end position="334"/>
    </location>
</feature>
<evidence type="ECO:0000313" key="3">
    <source>
        <dbReference type="EMBL" id="PFG89210.1"/>
    </source>
</evidence>
<reference evidence="3" key="1">
    <citation type="submission" date="2017-01" db="EMBL/GenBank/DDBJ databases">
        <authorList>
            <person name="Lo R."/>
        </authorList>
    </citation>
    <scope>NUCLEOTIDE SEQUENCE</scope>
    <source>
        <strain evidence="3">537</strain>
    </source>
</reference>
<evidence type="ECO:0000259" key="2">
    <source>
        <dbReference type="SMART" id="SM00901"/>
    </source>
</evidence>
<gene>
    <name evidence="3" type="ORF">BW154_06970</name>
</gene>
<dbReference type="EMBL" id="MTJS01000002">
    <property type="protein sequence ID" value="PFG89210.1"/>
    <property type="molecule type" value="Genomic_DNA"/>
</dbReference>
<protein>
    <recommendedName>
        <fullName evidence="2">FRG domain-containing protein</fullName>
    </recommendedName>
</protein>
<feature type="domain" description="FRG" evidence="2">
    <location>
        <begin position="106"/>
        <end position="216"/>
    </location>
</feature>
<dbReference type="InterPro" id="IPR014966">
    <property type="entry name" value="FRG-dom"/>
</dbReference>
<reference evidence="3" key="2">
    <citation type="journal article" date="2018" name="Food Control">
        <title>Characterization of Lactococcus lactis isolates from herbs, fruits and vegetables for use as biopreservatives against Listeria monocytogenes in cheese.</title>
        <authorList>
            <person name="Ho V."/>
            <person name="Lo R."/>
            <person name="Bansal N."/>
            <person name="Turner M.S."/>
        </authorList>
    </citation>
    <scope>NUCLEOTIDE SEQUENCE</scope>
    <source>
        <strain evidence="3">537</strain>
    </source>
</reference>
<accession>A0AAP8E1N2</accession>
<dbReference type="Proteomes" id="UP000225275">
    <property type="component" value="Unassembled WGS sequence"/>
</dbReference>
<dbReference type="RefSeq" id="WP_098393817.1">
    <property type="nucleotide sequence ID" value="NZ_JAOWLS010000001.1"/>
</dbReference>